<dbReference type="Gene3D" id="2.40.30.170">
    <property type="match status" value="1"/>
</dbReference>
<dbReference type="InterPro" id="IPR058625">
    <property type="entry name" value="MdtA-like_BSH"/>
</dbReference>
<protein>
    <submittedName>
        <fullName evidence="8">Efflux RND transporter periplasmic adaptor subunit</fullName>
    </submittedName>
</protein>
<sequence length="396" mass="42572">MARGEPGGPAQPHRATARSVLGGVHLLLALAMGGTAAAQAPPPAVTVAAPLQREVVEYDEFTGQFAAVEFVELRARVSGYLQSHHFEEGQIVKKGDLLFVIDPRPFEAALASAKAQLGQAQARVELADRQLARAAELRGRDFVAASTYDERLQEQRVATAAVEIAKSAVRTAELDVEFARILAPVSGRIGRREVSDGNLVSGGSGAGNTLLTTIVSIDPIYFVFDMSEGDFIAYQRAVQSGRLQSTRDAITVFARLRDEPDWPREGKLNFVDNQVNRSAGTIRARAVFPNPDGFLTPGQFGRIRLPGSEPYKALLIPDAAILTDQSQKIVMTVNAEGVVSPKMVRPGPIYDGLRIIRSGLTLEDRVIINGLVRARPGAKVTPQPGEIKGAGERRPG</sequence>
<dbReference type="Gene3D" id="2.40.420.20">
    <property type="match status" value="1"/>
</dbReference>
<feature type="domain" description="Multidrug resistance protein MdtA-like beta-barrel" evidence="6">
    <location>
        <begin position="219"/>
        <end position="305"/>
    </location>
</feature>
<evidence type="ECO:0000313" key="9">
    <source>
        <dbReference type="Proteomes" id="UP000321638"/>
    </source>
</evidence>
<dbReference type="Pfam" id="PF25876">
    <property type="entry name" value="HH_MFP_RND"/>
    <property type="match status" value="1"/>
</dbReference>
<comment type="subcellular location">
    <subcellularLocation>
        <location evidence="1">Cell envelope</location>
    </subcellularLocation>
</comment>
<dbReference type="GO" id="GO:0046677">
    <property type="term" value="P:response to antibiotic"/>
    <property type="evidence" value="ECO:0007669"/>
    <property type="project" value="TreeGrafter"/>
</dbReference>
<dbReference type="GO" id="GO:0022857">
    <property type="term" value="F:transmembrane transporter activity"/>
    <property type="evidence" value="ECO:0007669"/>
    <property type="project" value="InterPro"/>
</dbReference>
<dbReference type="Pfam" id="PF25967">
    <property type="entry name" value="RND-MFP_C"/>
    <property type="match status" value="1"/>
</dbReference>
<dbReference type="InterPro" id="IPR058627">
    <property type="entry name" value="MdtA-like_C"/>
</dbReference>
<feature type="coiled-coil region" evidence="3">
    <location>
        <begin position="110"/>
        <end position="137"/>
    </location>
</feature>
<dbReference type="AlphaFoldDB" id="A0A5C8PMN9"/>
<keyword evidence="9" id="KW-1185">Reference proteome</keyword>
<evidence type="ECO:0000256" key="2">
    <source>
        <dbReference type="ARBA" id="ARBA00009477"/>
    </source>
</evidence>
<dbReference type="SUPFAM" id="SSF111369">
    <property type="entry name" value="HlyD-like secretion proteins"/>
    <property type="match status" value="1"/>
</dbReference>
<dbReference type="PANTHER" id="PTHR30158">
    <property type="entry name" value="ACRA/E-RELATED COMPONENT OF DRUG EFFLUX TRANSPORTER"/>
    <property type="match status" value="1"/>
</dbReference>
<evidence type="ECO:0000259" key="6">
    <source>
        <dbReference type="Pfam" id="PF25944"/>
    </source>
</evidence>
<evidence type="ECO:0000256" key="1">
    <source>
        <dbReference type="ARBA" id="ARBA00004196"/>
    </source>
</evidence>
<evidence type="ECO:0000259" key="7">
    <source>
        <dbReference type="Pfam" id="PF25967"/>
    </source>
</evidence>
<keyword evidence="3" id="KW-0175">Coiled coil</keyword>
<dbReference type="GO" id="GO:0005886">
    <property type="term" value="C:plasma membrane"/>
    <property type="evidence" value="ECO:0007669"/>
    <property type="project" value="TreeGrafter"/>
</dbReference>
<dbReference type="Gene3D" id="1.10.287.470">
    <property type="entry name" value="Helix hairpin bin"/>
    <property type="match status" value="1"/>
</dbReference>
<comment type="caution">
    <text evidence="8">The sequence shown here is derived from an EMBL/GenBank/DDBJ whole genome shotgun (WGS) entry which is preliminary data.</text>
</comment>
<reference evidence="8 9" key="1">
    <citation type="submission" date="2019-06" db="EMBL/GenBank/DDBJ databases">
        <title>New taxonomy in bacterial strain CC-CFT640, isolated from vineyard.</title>
        <authorList>
            <person name="Lin S.-Y."/>
            <person name="Tsai C.-F."/>
            <person name="Young C.-C."/>
        </authorList>
    </citation>
    <scope>NUCLEOTIDE SEQUENCE [LARGE SCALE GENOMIC DNA]</scope>
    <source>
        <strain evidence="8 9">CC-CFT640</strain>
    </source>
</reference>
<dbReference type="InterPro" id="IPR006143">
    <property type="entry name" value="RND_pump_MFP"/>
</dbReference>
<dbReference type="Proteomes" id="UP000321638">
    <property type="component" value="Unassembled WGS sequence"/>
</dbReference>
<dbReference type="InterPro" id="IPR058624">
    <property type="entry name" value="MdtA-like_HH"/>
</dbReference>
<evidence type="ECO:0000259" key="4">
    <source>
        <dbReference type="Pfam" id="PF25876"/>
    </source>
</evidence>
<accession>A0A5C8PMN9</accession>
<evidence type="ECO:0000313" key="8">
    <source>
        <dbReference type="EMBL" id="TXL75182.1"/>
    </source>
</evidence>
<comment type="similarity">
    <text evidence="2">Belongs to the membrane fusion protein (MFP) (TC 8.A.1) family.</text>
</comment>
<dbReference type="GO" id="GO:0030313">
    <property type="term" value="C:cell envelope"/>
    <property type="evidence" value="ECO:0007669"/>
    <property type="project" value="UniProtKB-SubCell"/>
</dbReference>
<dbReference type="Pfam" id="PF25944">
    <property type="entry name" value="Beta-barrel_RND"/>
    <property type="match status" value="1"/>
</dbReference>
<dbReference type="NCBIfam" id="TIGR01730">
    <property type="entry name" value="RND_mfp"/>
    <property type="match status" value="1"/>
</dbReference>
<dbReference type="Gene3D" id="2.40.50.100">
    <property type="match status" value="1"/>
</dbReference>
<proteinExistence type="inferred from homology"/>
<feature type="domain" description="Multidrug resistance protein MdtA-like barrel-sandwich hybrid" evidence="5">
    <location>
        <begin position="70"/>
        <end position="208"/>
    </location>
</feature>
<dbReference type="Pfam" id="PF25917">
    <property type="entry name" value="BSH_RND"/>
    <property type="match status" value="1"/>
</dbReference>
<feature type="domain" description="Multidrug resistance protein MdtA-like C-terminal permuted SH3" evidence="7">
    <location>
        <begin position="313"/>
        <end position="371"/>
    </location>
</feature>
<organism evidence="8 9">
    <name type="scientific">Vineibacter terrae</name>
    <dbReference type="NCBI Taxonomy" id="2586908"/>
    <lineage>
        <taxon>Bacteria</taxon>
        <taxon>Pseudomonadati</taxon>
        <taxon>Pseudomonadota</taxon>
        <taxon>Alphaproteobacteria</taxon>
        <taxon>Hyphomicrobiales</taxon>
        <taxon>Vineibacter</taxon>
    </lineage>
</organism>
<dbReference type="PANTHER" id="PTHR30158:SF10">
    <property type="entry name" value="CATION EFFLUX PUMP"/>
    <property type="match status" value="1"/>
</dbReference>
<feature type="domain" description="Multidrug resistance protein MdtA-like alpha-helical hairpin" evidence="4">
    <location>
        <begin position="110"/>
        <end position="178"/>
    </location>
</feature>
<gene>
    <name evidence="8" type="ORF">FHP25_14985</name>
</gene>
<evidence type="ECO:0000256" key="3">
    <source>
        <dbReference type="SAM" id="Coils"/>
    </source>
</evidence>
<evidence type="ECO:0000259" key="5">
    <source>
        <dbReference type="Pfam" id="PF25917"/>
    </source>
</evidence>
<dbReference type="OrthoDB" id="9816569at2"/>
<name>A0A5C8PMN9_9HYPH</name>
<dbReference type="EMBL" id="VDUZ01000015">
    <property type="protein sequence ID" value="TXL75182.1"/>
    <property type="molecule type" value="Genomic_DNA"/>
</dbReference>
<dbReference type="InterPro" id="IPR058626">
    <property type="entry name" value="MdtA-like_b-barrel"/>
</dbReference>